<dbReference type="PANTHER" id="PTHR43861">
    <property type="entry name" value="TRANS-ACONITATE 2-METHYLTRANSFERASE-RELATED"/>
    <property type="match status" value="1"/>
</dbReference>
<dbReference type="SUPFAM" id="SSF53335">
    <property type="entry name" value="S-adenosyl-L-methionine-dependent methyltransferases"/>
    <property type="match status" value="1"/>
</dbReference>
<evidence type="ECO:0000313" key="2">
    <source>
        <dbReference type="EMBL" id="MDT7044102.1"/>
    </source>
</evidence>
<dbReference type="Proteomes" id="UP001250932">
    <property type="component" value="Unassembled WGS sequence"/>
</dbReference>
<dbReference type="RefSeq" id="WP_313834688.1">
    <property type="nucleotide sequence ID" value="NZ_JAQOUE010000002.1"/>
</dbReference>
<evidence type="ECO:0000313" key="3">
    <source>
        <dbReference type="Proteomes" id="UP001250932"/>
    </source>
</evidence>
<dbReference type="GO" id="GO:0032259">
    <property type="term" value="P:methylation"/>
    <property type="evidence" value="ECO:0007669"/>
    <property type="project" value="UniProtKB-KW"/>
</dbReference>
<proteinExistence type="predicted"/>
<dbReference type="InterPro" id="IPR025714">
    <property type="entry name" value="Methyltranfer_dom"/>
</dbReference>
<dbReference type="GO" id="GO:0008168">
    <property type="term" value="F:methyltransferase activity"/>
    <property type="evidence" value="ECO:0007669"/>
    <property type="project" value="UniProtKB-KW"/>
</dbReference>
<dbReference type="InterPro" id="IPR029063">
    <property type="entry name" value="SAM-dependent_MTases_sf"/>
</dbReference>
<sequence>MRRNQTISPKTAPTFRPLPISLTKSSTLLCLAFTLLLGTSGCTDLKRLAYEGFDRDEWQQPEQVIKALKIEPGDQVADLGSGSGYFTFRLADAVGPNGKVYAVDIDAEMNAALAEQVQEKGYQNIEVVLAQPHDPGLPDNSIDLIFSTNTYHHLEQRVAYLANLKQDLQPNGRIAIIDFNGEGWFQHLFGHYTSSESIQRELQETGYTLETKLDFLPKQVFLIFVRN</sequence>
<keyword evidence="2" id="KW-0808">Transferase</keyword>
<dbReference type="EMBL" id="JAQOUE010000002">
    <property type="protein sequence ID" value="MDT7044102.1"/>
    <property type="molecule type" value="Genomic_DNA"/>
</dbReference>
<gene>
    <name evidence="2" type="ORF">PPG34_17260</name>
</gene>
<evidence type="ECO:0000259" key="1">
    <source>
        <dbReference type="Pfam" id="PF13847"/>
    </source>
</evidence>
<organism evidence="2 3">
    <name type="scientific">Candidatus Nitronereus thalassa</name>
    <dbReference type="NCBI Taxonomy" id="3020898"/>
    <lineage>
        <taxon>Bacteria</taxon>
        <taxon>Pseudomonadati</taxon>
        <taxon>Nitrospirota</taxon>
        <taxon>Nitrospiria</taxon>
        <taxon>Nitrospirales</taxon>
        <taxon>Nitrospiraceae</taxon>
        <taxon>Candidatus Nitronereus</taxon>
    </lineage>
</organism>
<dbReference type="Gene3D" id="3.40.50.150">
    <property type="entry name" value="Vaccinia Virus protein VP39"/>
    <property type="match status" value="1"/>
</dbReference>
<protein>
    <submittedName>
        <fullName evidence="2">Class I SAM-dependent methyltransferase</fullName>
    </submittedName>
</protein>
<keyword evidence="3" id="KW-1185">Reference proteome</keyword>
<accession>A0ABU3KCW0</accession>
<feature type="domain" description="Methyltransferase" evidence="1">
    <location>
        <begin position="71"/>
        <end position="186"/>
    </location>
</feature>
<reference evidence="2 3" key="1">
    <citation type="journal article" date="2023" name="ISME J.">
        <title>Cultivation and genomic characterization of novel and ubiquitous marine nitrite-oxidizing bacteria from the Nitrospirales.</title>
        <authorList>
            <person name="Mueller A.J."/>
            <person name="Daebeler A."/>
            <person name="Herbold C.W."/>
            <person name="Kirkegaard R.H."/>
            <person name="Daims H."/>
        </authorList>
    </citation>
    <scope>NUCLEOTIDE SEQUENCE [LARGE SCALE GENOMIC DNA]</scope>
    <source>
        <strain evidence="2 3">EB</strain>
    </source>
</reference>
<comment type="caution">
    <text evidence="2">The sequence shown here is derived from an EMBL/GenBank/DDBJ whole genome shotgun (WGS) entry which is preliminary data.</text>
</comment>
<dbReference type="Pfam" id="PF13847">
    <property type="entry name" value="Methyltransf_31"/>
    <property type="match status" value="1"/>
</dbReference>
<keyword evidence="2" id="KW-0489">Methyltransferase</keyword>
<dbReference type="CDD" id="cd02440">
    <property type="entry name" value="AdoMet_MTases"/>
    <property type="match status" value="1"/>
</dbReference>
<name>A0ABU3KCW0_9BACT</name>